<keyword evidence="2" id="KW-0732">Signal</keyword>
<gene>
    <name evidence="3" type="ORF">SYNPS1DRAFT_28679</name>
</gene>
<evidence type="ECO:0000313" key="4">
    <source>
        <dbReference type="Proteomes" id="UP000278143"/>
    </source>
</evidence>
<feature type="transmembrane region" description="Helical" evidence="1">
    <location>
        <begin position="225"/>
        <end position="248"/>
    </location>
</feature>
<proteinExistence type="predicted"/>
<feature type="transmembrane region" description="Helical" evidence="1">
    <location>
        <begin position="260"/>
        <end position="280"/>
    </location>
</feature>
<evidence type="ECO:0000313" key="3">
    <source>
        <dbReference type="EMBL" id="RKP25588.1"/>
    </source>
</evidence>
<dbReference type="OrthoDB" id="10450775at2759"/>
<feature type="transmembrane region" description="Helical" evidence="1">
    <location>
        <begin position="408"/>
        <end position="431"/>
    </location>
</feature>
<evidence type="ECO:0000256" key="1">
    <source>
        <dbReference type="SAM" id="Phobius"/>
    </source>
</evidence>
<sequence length="518" mass="57338">MPSLLLSSVLALVAIVLLWQPQPASAALILDWVTGFQITIPTAVWYTARKQYHSHLPVLDGRARLLRLGPDCTPLWPSSFSESQITTGWAIFNDTLVVVTFDDGEGHPLSTKCSSHMEIIRNIIATKKSRRIEAILLPSQNPVPGGPNERYCAHWSELPCYPPTTTRDNATGTDVVLAVGFYSPKRKHQLEGALANANHESIRATLNPERGPWLHALQSNAIQGFIYSFIAMSMLFLVYGAYRLFVFWRRHELTSTMANWIYALCMASLLLRGVGDLLVLSHAARAVLLGFSNLLTAIAESALLAFWAKVMLRRKRTLQLGHYAVALLGLVYGIATCVLYMAPKPTAWLVIAGWLASGSWSIGMLAMGALTRLLFFAAFLFFGVLFYRQRQRVAITWTTRETTLRLTQLSAVQSATHLIVAVMLLAGLALADLRRTPECATPLHLLSLLMHIAQNASIILLLRPPVEESPSREHFVSHGHTVTKHSGSSMQTPTTSRFYAKSDVYLPIRKNSSLSLSA</sequence>
<keyword evidence="1" id="KW-1133">Transmembrane helix</keyword>
<feature type="transmembrane region" description="Helical" evidence="1">
    <location>
        <begin position="362"/>
        <end position="387"/>
    </location>
</feature>
<keyword evidence="4" id="KW-1185">Reference proteome</keyword>
<dbReference type="Proteomes" id="UP000278143">
    <property type="component" value="Unassembled WGS sequence"/>
</dbReference>
<dbReference type="EMBL" id="KZ989691">
    <property type="protein sequence ID" value="RKP25588.1"/>
    <property type="molecule type" value="Genomic_DNA"/>
</dbReference>
<dbReference type="AlphaFoldDB" id="A0A4P9YZZ0"/>
<feature type="chain" id="PRO_5020334478" description="Lung seven transmembrane receptor-domain-containing protein" evidence="2">
    <location>
        <begin position="27"/>
        <end position="518"/>
    </location>
</feature>
<reference evidence="4" key="1">
    <citation type="journal article" date="2018" name="Nat. Microbiol.">
        <title>Leveraging single-cell genomics to expand the fungal tree of life.</title>
        <authorList>
            <person name="Ahrendt S.R."/>
            <person name="Quandt C.A."/>
            <person name="Ciobanu D."/>
            <person name="Clum A."/>
            <person name="Salamov A."/>
            <person name="Andreopoulos B."/>
            <person name="Cheng J.F."/>
            <person name="Woyke T."/>
            <person name="Pelin A."/>
            <person name="Henrissat B."/>
            <person name="Reynolds N.K."/>
            <person name="Benny G.L."/>
            <person name="Smith M.E."/>
            <person name="James T.Y."/>
            <person name="Grigoriev I.V."/>
        </authorList>
    </citation>
    <scope>NUCLEOTIDE SEQUENCE [LARGE SCALE GENOMIC DNA]</scope>
    <source>
        <strain evidence="4">Benny S71-1</strain>
    </source>
</reference>
<feature type="transmembrane region" description="Helical" evidence="1">
    <location>
        <begin position="286"/>
        <end position="308"/>
    </location>
</feature>
<keyword evidence="1" id="KW-0812">Transmembrane</keyword>
<name>A0A4P9YZZ0_9FUNG</name>
<feature type="signal peptide" evidence="2">
    <location>
        <begin position="1"/>
        <end position="26"/>
    </location>
</feature>
<keyword evidence="1" id="KW-0472">Membrane</keyword>
<protein>
    <recommendedName>
        <fullName evidence="5">Lung seven transmembrane receptor-domain-containing protein</fullName>
    </recommendedName>
</protein>
<accession>A0A4P9YZZ0</accession>
<feature type="transmembrane region" description="Helical" evidence="1">
    <location>
        <begin position="320"/>
        <end position="342"/>
    </location>
</feature>
<evidence type="ECO:0008006" key="5">
    <source>
        <dbReference type="Google" id="ProtNLM"/>
    </source>
</evidence>
<organism evidence="3 4">
    <name type="scientific">Syncephalis pseudoplumigaleata</name>
    <dbReference type="NCBI Taxonomy" id="1712513"/>
    <lineage>
        <taxon>Eukaryota</taxon>
        <taxon>Fungi</taxon>
        <taxon>Fungi incertae sedis</taxon>
        <taxon>Zoopagomycota</taxon>
        <taxon>Zoopagomycotina</taxon>
        <taxon>Zoopagomycetes</taxon>
        <taxon>Zoopagales</taxon>
        <taxon>Piptocephalidaceae</taxon>
        <taxon>Syncephalis</taxon>
    </lineage>
</organism>
<evidence type="ECO:0000256" key="2">
    <source>
        <dbReference type="SAM" id="SignalP"/>
    </source>
</evidence>